<evidence type="ECO:0000256" key="1">
    <source>
        <dbReference type="SAM" id="MobiDB-lite"/>
    </source>
</evidence>
<dbReference type="AlphaFoldDB" id="A0A914V8E1"/>
<dbReference type="Proteomes" id="UP000887566">
    <property type="component" value="Unplaced"/>
</dbReference>
<feature type="compositionally biased region" description="Basic and acidic residues" evidence="1">
    <location>
        <begin position="7"/>
        <end position="25"/>
    </location>
</feature>
<feature type="region of interest" description="Disordered" evidence="1">
    <location>
        <begin position="1"/>
        <end position="64"/>
    </location>
</feature>
<evidence type="ECO:0000313" key="2">
    <source>
        <dbReference type="Proteomes" id="UP000887566"/>
    </source>
</evidence>
<dbReference type="WBParaSite" id="PSAMB.scaffold16705size1276.g37013.t1">
    <property type="protein sequence ID" value="PSAMB.scaffold16705size1276.g37013.t1"/>
    <property type="gene ID" value="PSAMB.scaffold16705size1276.g37013"/>
</dbReference>
<organism evidence="2 3">
    <name type="scientific">Plectus sambesii</name>
    <dbReference type="NCBI Taxonomy" id="2011161"/>
    <lineage>
        <taxon>Eukaryota</taxon>
        <taxon>Metazoa</taxon>
        <taxon>Ecdysozoa</taxon>
        <taxon>Nematoda</taxon>
        <taxon>Chromadorea</taxon>
        <taxon>Plectida</taxon>
        <taxon>Plectina</taxon>
        <taxon>Plectoidea</taxon>
        <taxon>Plectidae</taxon>
        <taxon>Plectus</taxon>
    </lineage>
</organism>
<evidence type="ECO:0000313" key="3">
    <source>
        <dbReference type="WBParaSite" id="PSAMB.scaffold16705size1276.g37013.t1"/>
    </source>
</evidence>
<feature type="region of interest" description="Disordered" evidence="1">
    <location>
        <begin position="124"/>
        <end position="145"/>
    </location>
</feature>
<keyword evidence="2" id="KW-1185">Reference proteome</keyword>
<sequence>MAFLAVERPDSERRKSDGAVSDRKPPMAGRSKRRFSERLKNGWSPRSGKAFAASSNMSPAAAENGDVAKSIIINVPSKAERKQIYSDWTDASSGSANLNVLSTTPHDDQFNELCTTNSLQAVSDVEEIDEGKQTSSSRLSLDDNK</sequence>
<name>A0A914V8E1_9BILA</name>
<reference evidence="3" key="1">
    <citation type="submission" date="2022-11" db="UniProtKB">
        <authorList>
            <consortium name="WormBaseParasite"/>
        </authorList>
    </citation>
    <scope>IDENTIFICATION</scope>
</reference>
<accession>A0A914V8E1</accession>
<proteinExistence type="predicted"/>
<protein>
    <submittedName>
        <fullName evidence="3">Uncharacterized protein</fullName>
    </submittedName>
</protein>